<dbReference type="Proteomes" id="UP000044806">
    <property type="component" value="Unassembled WGS sequence"/>
</dbReference>
<reference evidence="1 2" key="1">
    <citation type="submission" date="2015-07" db="EMBL/GenBank/DDBJ databases">
        <authorList>
            <consortium name="Pathogen Informatics"/>
        </authorList>
    </citation>
    <scope>NUCLEOTIDE SEQUENCE [LARGE SCALE GENOMIC DNA]</scope>
    <source>
        <strain evidence="1 2">A51</strain>
    </source>
</reference>
<evidence type="ECO:0000313" key="1">
    <source>
        <dbReference type="EMBL" id="CSA69490.1"/>
    </source>
</evidence>
<name>A0A655QQ61_VIBCL</name>
<proteinExistence type="predicted"/>
<dbReference type="AlphaFoldDB" id="A0A655QQ61"/>
<protein>
    <submittedName>
        <fullName evidence="1">Uncharacterized protein</fullName>
    </submittedName>
</protein>
<organism evidence="1 2">
    <name type="scientific">Vibrio cholerae</name>
    <dbReference type="NCBI Taxonomy" id="666"/>
    <lineage>
        <taxon>Bacteria</taxon>
        <taxon>Pseudomonadati</taxon>
        <taxon>Pseudomonadota</taxon>
        <taxon>Gammaproteobacteria</taxon>
        <taxon>Vibrionales</taxon>
        <taxon>Vibrionaceae</taxon>
        <taxon>Vibrio</taxon>
    </lineage>
</organism>
<sequence length="67" mass="6941">MLKTAWPCAKSSPAWRTFCPALILAPAKLTSSPFCVACSRITTVSAPSGIGAPVIIFTASPRSTVFG</sequence>
<accession>A0A655QQ61</accession>
<evidence type="ECO:0000313" key="2">
    <source>
        <dbReference type="Proteomes" id="UP000044806"/>
    </source>
</evidence>
<gene>
    <name evidence="1" type="ORF">ERS013165_02206</name>
</gene>
<dbReference type="EMBL" id="CWOW01000010">
    <property type="protein sequence ID" value="CSA69490.1"/>
    <property type="molecule type" value="Genomic_DNA"/>
</dbReference>